<keyword evidence="2 4" id="KW-0378">Hydrolase</keyword>
<name>A0A174A4P0_9FIRM</name>
<proteinExistence type="inferred from homology"/>
<dbReference type="RefSeq" id="WP_055653463.1">
    <property type="nucleotide sequence ID" value="NZ_CABIXC010000002.1"/>
</dbReference>
<dbReference type="SUPFAM" id="SSF51126">
    <property type="entry name" value="Pectin lyase-like"/>
    <property type="match status" value="1"/>
</dbReference>
<evidence type="ECO:0000256" key="3">
    <source>
        <dbReference type="ARBA" id="ARBA00023295"/>
    </source>
</evidence>
<dbReference type="SMART" id="SM00060">
    <property type="entry name" value="FN3"/>
    <property type="match status" value="1"/>
</dbReference>
<dbReference type="GO" id="GO:0033917">
    <property type="term" value="F:exo-poly-alpha-galacturonosidase activity"/>
    <property type="evidence" value="ECO:0007669"/>
    <property type="project" value="UniProtKB-EC"/>
</dbReference>
<dbReference type="SUPFAM" id="SSF49265">
    <property type="entry name" value="Fibronectin type III"/>
    <property type="match status" value="1"/>
</dbReference>
<evidence type="ECO:0000256" key="2">
    <source>
        <dbReference type="ARBA" id="ARBA00022801"/>
    </source>
</evidence>
<dbReference type="GO" id="GO:0004650">
    <property type="term" value="F:polygalacturonase activity"/>
    <property type="evidence" value="ECO:0007669"/>
    <property type="project" value="InterPro"/>
</dbReference>
<dbReference type="InterPro" id="IPR012334">
    <property type="entry name" value="Pectin_lyas_fold"/>
</dbReference>
<dbReference type="EC" id="3.2.1.82" evidence="6"/>
<dbReference type="InterPro" id="IPR051801">
    <property type="entry name" value="GH28_Enzymes"/>
</dbReference>
<dbReference type="EMBL" id="CYZE01000002">
    <property type="protein sequence ID" value="CUN83277.1"/>
    <property type="molecule type" value="Genomic_DNA"/>
</dbReference>
<reference evidence="6 7" key="1">
    <citation type="submission" date="2015-09" db="EMBL/GenBank/DDBJ databases">
        <authorList>
            <consortium name="Pathogen Informatics"/>
        </authorList>
    </citation>
    <scope>NUCLEOTIDE SEQUENCE [LARGE SCALE GENOMIC DNA]</scope>
    <source>
        <strain evidence="6 7">2789STDY5608850</strain>
    </source>
</reference>
<keyword evidence="3 4" id="KW-0326">Glycosidase</keyword>
<dbReference type="Pfam" id="PF00295">
    <property type="entry name" value="Glyco_hydro_28"/>
    <property type="match status" value="1"/>
</dbReference>
<sequence>MEYSDTIQSLITEESVTLYWDKPETFPRQGYYKIILDGKPVGSTKKTHYTIDGLEADTAYEVEIQLLEKDGTGGDTGVHREMIELRTGKKKVRIDITQSPYFASGDGKTMNTAVIQRAIDDCGPGEAVYIPAGIFLTGALRLHSNMELYIEREGILKGTARVEDYLPKIKSRFEGLEMECYSSLLNLGELDHDGGYGCRNVVIRGMGTIAGGGKTLAENVIAYEKERLKDYIASVGTRLKEYEKEDTIPGRARPRLINISNSQEVVISGISIENGPGWNVHMIYSDRITTHGCVFRSEGVWNGDGWDPDSSTNCTIFDCAFYTGDDAIAVKSGKNPEGNMIGRPSAHIRIFDCRSAFGHGITIGSEMSGGIDDVSIWDCDMSRSMWGIEIKGTKKRGGYVRNVRVRDCTAARILFHSVAYNDDGDGAKTPPVFEQCRFERVHVLGEYLDDDRRWIPCEAIELCGFEAGGHELRDITFRDLCLGSGRNQGKQVLTLQYCDNITFERIHTVLDAEQEAEETI</sequence>
<dbReference type="InterPro" id="IPR003961">
    <property type="entry name" value="FN3_dom"/>
</dbReference>
<evidence type="ECO:0000256" key="1">
    <source>
        <dbReference type="ARBA" id="ARBA00008834"/>
    </source>
</evidence>
<dbReference type="AlphaFoldDB" id="A0A174A4P0"/>
<dbReference type="PANTHER" id="PTHR31339">
    <property type="entry name" value="PECTIN LYASE-RELATED"/>
    <property type="match status" value="1"/>
</dbReference>
<feature type="domain" description="Fibronectin type-III" evidence="5">
    <location>
        <begin position="1"/>
        <end position="73"/>
    </location>
</feature>
<evidence type="ECO:0000313" key="7">
    <source>
        <dbReference type="Proteomes" id="UP000095651"/>
    </source>
</evidence>
<gene>
    <name evidence="6" type="primary">pehX_2</name>
    <name evidence="6" type="ORF">ERS852407_01212</name>
</gene>
<comment type="similarity">
    <text evidence="1 4">Belongs to the glycosyl hydrolase 28 family.</text>
</comment>
<dbReference type="Gene3D" id="2.160.20.10">
    <property type="entry name" value="Single-stranded right-handed beta-helix, Pectin lyase-like"/>
    <property type="match status" value="1"/>
</dbReference>
<evidence type="ECO:0000256" key="4">
    <source>
        <dbReference type="RuleBase" id="RU361169"/>
    </source>
</evidence>
<dbReference type="InterPro" id="IPR000743">
    <property type="entry name" value="Glyco_hydro_28"/>
</dbReference>
<accession>A0A174A4P0</accession>
<dbReference type="Gene3D" id="2.60.40.10">
    <property type="entry name" value="Immunoglobulins"/>
    <property type="match status" value="1"/>
</dbReference>
<dbReference type="GO" id="GO:0005975">
    <property type="term" value="P:carbohydrate metabolic process"/>
    <property type="evidence" value="ECO:0007669"/>
    <property type="project" value="InterPro"/>
</dbReference>
<evidence type="ECO:0000259" key="5">
    <source>
        <dbReference type="SMART" id="SM00060"/>
    </source>
</evidence>
<dbReference type="InterPro" id="IPR013783">
    <property type="entry name" value="Ig-like_fold"/>
</dbReference>
<dbReference type="PANTHER" id="PTHR31339:SF9">
    <property type="entry name" value="PLASMIN AND FIBRONECTIN-BINDING PROTEIN A"/>
    <property type="match status" value="1"/>
</dbReference>
<protein>
    <submittedName>
        <fullName evidence="6">Polygalacturonase</fullName>
        <ecNumber evidence="6">3.2.1.82</ecNumber>
    </submittedName>
</protein>
<dbReference type="CDD" id="cd00063">
    <property type="entry name" value="FN3"/>
    <property type="match status" value="1"/>
</dbReference>
<dbReference type="Proteomes" id="UP000095651">
    <property type="component" value="Unassembled WGS sequence"/>
</dbReference>
<organism evidence="6 7">
    <name type="scientific">Hungatella hathewayi</name>
    <dbReference type="NCBI Taxonomy" id="154046"/>
    <lineage>
        <taxon>Bacteria</taxon>
        <taxon>Bacillati</taxon>
        <taxon>Bacillota</taxon>
        <taxon>Clostridia</taxon>
        <taxon>Lachnospirales</taxon>
        <taxon>Lachnospiraceae</taxon>
        <taxon>Hungatella</taxon>
    </lineage>
</organism>
<evidence type="ECO:0000313" key="6">
    <source>
        <dbReference type="EMBL" id="CUN83277.1"/>
    </source>
</evidence>
<dbReference type="InterPro" id="IPR036116">
    <property type="entry name" value="FN3_sf"/>
</dbReference>
<dbReference type="InterPro" id="IPR011050">
    <property type="entry name" value="Pectin_lyase_fold/virulence"/>
</dbReference>